<proteinExistence type="predicted"/>
<dbReference type="InterPro" id="IPR011009">
    <property type="entry name" value="Kinase-like_dom_sf"/>
</dbReference>
<keyword evidence="3" id="KW-1185">Reference proteome</keyword>
<feature type="domain" description="Aminoglycoside phosphotransferase" evidence="1">
    <location>
        <begin position="116"/>
        <end position="179"/>
    </location>
</feature>
<dbReference type="SUPFAM" id="SSF56112">
    <property type="entry name" value="Protein kinase-like (PK-like)"/>
    <property type="match status" value="1"/>
</dbReference>
<dbReference type="Proteomes" id="UP001180737">
    <property type="component" value="Unassembled WGS sequence"/>
</dbReference>
<reference evidence="2" key="1">
    <citation type="submission" date="2024-05" db="EMBL/GenBank/DDBJ databases">
        <title>30 novel species of actinomycetes from the DSMZ collection.</title>
        <authorList>
            <person name="Nouioui I."/>
        </authorList>
    </citation>
    <scope>NUCLEOTIDE SEQUENCE</scope>
    <source>
        <strain evidence="2">DSM 3412</strain>
    </source>
</reference>
<dbReference type="EMBL" id="JAVRFJ010000004">
    <property type="protein sequence ID" value="MDT0567267.1"/>
    <property type="molecule type" value="Genomic_DNA"/>
</dbReference>
<dbReference type="GO" id="GO:0016740">
    <property type="term" value="F:transferase activity"/>
    <property type="evidence" value="ECO:0007669"/>
    <property type="project" value="UniProtKB-KW"/>
</dbReference>
<dbReference type="Gene3D" id="3.90.1200.10">
    <property type="match status" value="1"/>
</dbReference>
<keyword evidence="2" id="KW-0808">Transferase</keyword>
<accession>A0ABU2YSG5</accession>
<protein>
    <submittedName>
        <fullName evidence="2">Aminoglycoside phosphotransferase family protein</fullName>
        <ecNumber evidence="2">2.7.1.-</ecNumber>
    </submittedName>
</protein>
<dbReference type="InterPro" id="IPR002575">
    <property type="entry name" value="Aminoglycoside_PTrfase"/>
</dbReference>
<comment type="caution">
    <text evidence="2">The sequence shown here is derived from an EMBL/GenBank/DDBJ whole genome shotgun (WGS) entry which is preliminary data.</text>
</comment>
<organism evidence="2 3">
    <name type="scientific">Streptomyces gottesmaniae</name>
    <dbReference type="NCBI Taxonomy" id="3075518"/>
    <lineage>
        <taxon>Bacteria</taxon>
        <taxon>Bacillati</taxon>
        <taxon>Actinomycetota</taxon>
        <taxon>Actinomycetes</taxon>
        <taxon>Kitasatosporales</taxon>
        <taxon>Streptomycetaceae</taxon>
        <taxon>Streptomyces</taxon>
    </lineage>
</organism>
<dbReference type="EC" id="2.7.1.-" evidence="2"/>
<gene>
    <name evidence="2" type="ORF">RM704_07290</name>
</gene>
<evidence type="ECO:0000313" key="2">
    <source>
        <dbReference type="EMBL" id="MDT0567267.1"/>
    </source>
</evidence>
<evidence type="ECO:0000313" key="3">
    <source>
        <dbReference type="Proteomes" id="UP001180737"/>
    </source>
</evidence>
<evidence type="ECO:0000259" key="1">
    <source>
        <dbReference type="Pfam" id="PF01636"/>
    </source>
</evidence>
<dbReference type="RefSeq" id="WP_052146524.1">
    <property type="nucleotide sequence ID" value="NZ_JAVRFJ010000004.1"/>
</dbReference>
<name>A0ABU2YSG5_9ACTN</name>
<dbReference type="Pfam" id="PF01636">
    <property type="entry name" value="APH"/>
    <property type="match status" value="1"/>
</dbReference>
<sequence length="261" mass="29579">MTNEDVLQDHAHRQVVRVGDTVRRPVQPWTETVHALLRHLEAVGFPYAPRALGIDEKGREVLSYIDGESGPLGWAKVVEDDGLTAFARLLREYHDATASFVPPDNAAWAFGATESNDREVICHGDFGPWNVVWQGQQPVGLIDFDFARPAARLHDIGYALQYIAPFRDDTECTRWLRYPQPPDRRRRLQRFCAGYGLLSTADTADIVDAVIREQRANVERVRRLADAGHEPQATWAADGYLRDLEEKVAWSQAHRHLFESG</sequence>